<dbReference type="PANTHER" id="PTHR46844">
    <property type="entry name" value="SLR5058 PROTEIN"/>
    <property type="match status" value="1"/>
</dbReference>
<accession>A0ABS2VWM3</accession>
<dbReference type="EMBL" id="JAFFZS010000025">
    <property type="protein sequence ID" value="MBN0047390.1"/>
    <property type="molecule type" value="Genomic_DNA"/>
</dbReference>
<sequence length="1197" mass="130727">MVGVGEHPQDGDRERHPELDELADWFAQAVENAGYRSPGAVVRAELAHENVVLGIADATKLFSLPQVKSYAVALGRDAAEVAPLWFRAKAAMDRAAEAGRQERAPRLTSWTELPRPTLALRTLLEAQTRAMERLPYDLLGVEEPPLSAVYVRQQVRTPRDAVPATTERRGGEPGNRPETKSAEPGRAETRLPVPEALARHEHLLITGEPGAGKSTLTSHLARTLARIWLRDESSSLSAPLAEPVLPVRIAAHTLTGDADTWSATLDRAVRRSLGPSLIADPAPWLFQGRVSGARWLVLLDGLDEITDHESRKTVIKAIAQHARAESVYRFVITSRPLPDAELSPLRSAALGEYALEPFGPEELREFAAKWFATQFGDERRARAATDRFLQETEDSRLRELVQNPLLATIAAVNATVSPDRRLPTNRVSLYRSFFARLLTPGTAGDRTGRVALRRRLRDDPDRLELHLWLDRRKPALLRMLGRHRLDDAGPLLDGAVRWVRENAPAVVEHLAGWEDDLPDFLRSTGLLVSEQDGFRFLHHSFAEYFAAEAYAEQSPSDFPDAESWFWRAFQDDDQTLSVFVLCLWAKQPGNDPDLIAERLRSGSAGGYERPLLGGVLLAEGVRFGEAHTRELIESLLRIGCCTWQSDVQEEAFSVLGSLAHLPVVAGRLERIARTVHLPIELRLLALQAFSLLGRDAVAEEVLTALLGGLYRWLDRAARIAAALGPGAKEAVRRRARELMDAPGVDPSVCDAALKALVRLDMFEEVTSLAGAALVDPSFRSGSVRQITDSWLTAAVPGTTHDVADAIVAAIRQRPVGDASCHVAAGRVLEKYGEVQAAAGIARGLLAADATWTDAVAEWAADTLVKAEGENAGQELAEALGRSGPDAGHYPWVPARLHSAQARLGAREEAGAWAREMLARSHWSIGFADRAVGTWLTAAGPPAVEDVMRHTDRGRLILADDRPDVAQLLSDAGARDEADEIAELSLRTPFGYQEGYETAARLLIKNRGITGVELLPQIWKSVPGLDQNSNWLLGVSKALPDCKEQWDRLLPVVSELARELVALPAADGGAVLSGLRLLFAAEGTEAVPFAVRTATRRSWLSWWHIREIAAECAAFGRTDAALTVWRFILTHSHTPYGPQWDTLTDVQSADAGPAVAALLRELLADDTLHPPRRLCFRQLLACLDEASAGGNPAGAATP</sequence>
<dbReference type="PROSITE" id="PS50837">
    <property type="entry name" value="NACHT"/>
    <property type="match status" value="1"/>
</dbReference>
<evidence type="ECO:0000256" key="1">
    <source>
        <dbReference type="SAM" id="MobiDB-lite"/>
    </source>
</evidence>
<dbReference type="PANTHER" id="PTHR46844:SF1">
    <property type="entry name" value="SLR5058 PROTEIN"/>
    <property type="match status" value="1"/>
</dbReference>
<dbReference type="InterPro" id="IPR027417">
    <property type="entry name" value="P-loop_NTPase"/>
</dbReference>
<proteinExistence type="predicted"/>
<dbReference type="Proteomes" id="UP000788262">
    <property type="component" value="Unassembled WGS sequence"/>
</dbReference>
<feature type="compositionally biased region" description="Basic and acidic residues" evidence="1">
    <location>
        <begin position="166"/>
        <end position="189"/>
    </location>
</feature>
<feature type="domain" description="NACHT" evidence="2">
    <location>
        <begin position="201"/>
        <end position="336"/>
    </location>
</feature>
<keyword evidence="4" id="KW-1185">Reference proteome</keyword>
<gene>
    <name evidence="3" type="ORF">JS756_25450</name>
</gene>
<dbReference type="Gene3D" id="3.40.50.300">
    <property type="entry name" value="P-loop containing nucleotide triphosphate hydrolases"/>
    <property type="match status" value="1"/>
</dbReference>
<feature type="region of interest" description="Disordered" evidence="1">
    <location>
        <begin position="155"/>
        <end position="189"/>
    </location>
</feature>
<comment type="caution">
    <text evidence="3">The sequence shown here is derived from an EMBL/GenBank/DDBJ whole genome shotgun (WGS) entry which is preliminary data.</text>
</comment>
<evidence type="ECO:0000313" key="3">
    <source>
        <dbReference type="EMBL" id="MBN0047390.1"/>
    </source>
</evidence>
<evidence type="ECO:0000259" key="2">
    <source>
        <dbReference type="PROSITE" id="PS50837"/>
    </source>
</evidence>
<name>A0ABS2VWM3_STRAS</name>
<dbReference type="InterPro" id="IPR007111">
    <property type="entry name" value="NACHT_NTPase"/>
</dbReference>
<evidence type="ECO:0000313" key="4">
    <source>
        <dbReference type="Proteomes" id="UP000788262"/>
    </source>
</evidence>
<dbReference type="SUPFAM" id="SSF52540">
    <property type="entry name" value="P-loop containing nucleoside triphosphate hydrolases"/>
    <property type="match status" value="1"/>
</dbReference>
<reference evidence="3 4" key="1">
    <citation type="submission" date="2021-02" db="EMBL/GenBank/DDBJ databases">
        <title>Whole genome sequencing of Streptomyces actuosus VRA1.</title>
        <authorList>
            <person name="Sen G."/>
            <person name="Sen A."/>
        </authorList>
    </citation>
    <scope>NUCLEOTIDE SEQUENCE [LARGE SCALE GENOMIC DNA]</scope>
    <source>
        <strain evidence="3 4">VRA1</strain>
    </source>
</reference>
<organism evidence="3 4">
    <name type="scientific">Streptomyces actuosus</name>
    <dbReference type="NCBI Taxonomy" id="1885"/>
    <lineage>
        <taxon>Bacteria</taxon>
        <taxon>Bacillati</taxon>
        <taxon>Actinomycetota</taxon>
        <taxon>Actinomycetes</taxon>
        <taxon>Kitasatosporales</taxon>
        <taxon>Streptomycetaceae</taxon>
        <taxon>Streptomyces</taxon>
    </lineage>
</organism>
<protein>
    <submittedName>
        <fullName evidence="3">NACHT domain-containing protein</fullName>
    </submittedName>
</protein>
<dbReference type="CDD" id="cd00267">
    <property type="entry name" value="ABC_ATPase"/>
    <property type="match status" value="1"/>
</dbReference>
<dbReference type="RefSeq" id="WP_205385525.1">
    <property type="nucleotide sequence ID" value="NZ_JAFFZS010000025.1"/>
</dbReference>